<evidence type="ECO:0000256" key="2">
    <source>
        <dbReference type="ARBA" id="ARBA00006175"/>
    </source>
</evidence>
<dbReference type="InterPro" id="IPR034294">
    <property type="entry name" value="Aquaporin_transptr"/>
</dbReference>
<evidence type="ECO:0000313" key="12">
    <source>
        <dbReference type="EMBL" id="CAH1111651.1"/>
    </source>
</evidence>
<evidence type="ECO:0000256" key="3">
    <source>
        <dbReference type="ARBA" id="ARBA00011881"/>
    </source>
</evidence>
<dbReference type="OrthoDB" id="3222at2759"/>
<keyword evidence="13" id="KW-1185">Reference proteome</keyword>
<dbReference type="Gene3D" id="1.20.1080.10">
    <property type="entry name" value="Glycerol uptake facilitator protein"/>
    <property type="match status" value="1"/>
</dbReference>
<dbReference type="InterPro" id="IPR023271">
    <property type="entry name" value="Aquaporin-like"/>
</dbReference>
<comment type="subcellular location">
    <subcellularLocation>
        <location evidence="1">Membrane</location>
        <topology evidence="1">Multi-pass membrane protein</topology>
    </subcellularLocation>
</comment>
<keyword evidence="7 11" id="KW-1133">Transmembrane helix</keyword>
<feature type="transmembrane region" description="Helical" evidence="11">
    <location>
        <begin position="163"/>
        <end position="184"/>
    </location>
</feature>
<dbReference type="PROSITE" id="PS00221">
    <property type="entry name" value="MIP"/>
    <property type="match status" value="1"/>
</dbReference>
<evidence type="ECO:0000313" key="13">
    <source>
        <dbReference type="Proteomes" id="UP001153636"/>
    </source>
</evidence>
<dbReference type="PRINTS" id="PR00783">
    <property type="entry name" value="MINTRINSICP"/>
</dbReference>
<dbReference type="GO" id="GO:0005886">
    <property type="term" value="C:plasma membrane"/>
    <property type="evidence" value="ECO:0007669"/>
    <property type="project" value="UniProtKB-ARBA"/>
</dbReference>
<evidence type="ECO:0000256" key="9">
    <source>
        <dbReference type="ARBA" id="ARBA00056455"/>
    </source>
</evidence>
<dbReference type="EMBL" id="OV651818">
    <property type="protein sequence ID" value="CAH1111651.1"/>
    <property type="molecule type" value="Genomic_DNA"/>
</dbReference>
<dbReference type="CDD" id="cd00333">
    <property type="entry name" value="MIP"/>
    <property type="match status" value="1"/>
</dbReference>
<evidence type="ECO:0000256" key="11">
    <source>
        <dbReference type="SAM" id="Phobius"/>
    </source>
</evidence>
<evidence type="ECO:0000256" key="1">
    <source>
        <dbReference type="ARBA" id="ARBA00004141"/>
    </source>
</evidence>
<feature type="transmembrane region" description="Helical" evidence="11">
    <location>
        <begin position="196"/>
        <end position="218"/>
    </location>
</feature>
<evidence type="ECO:0000256" key="7">
    <source>
        <dbReference type="ARBA" id="ARBA00022989"/>
    </source>
</evidence>
<sequence length="269" mass="28664">MKCIDWLIFKYRANRNRNSSFDSDDETSTGFLGVSDFSDKSIWKALVAECLGTFILVLIGTGSCITMGNAPADAAQIRIAFTFGLTVATLAQAIGHISGCHINPAVTFSLLLTGDVKLVKAVCYVVVQCVGAIGGSGLLKLIVPDERVGGFGVTSIGDKSLSPVQGMIMEAILTFLLIFVIHGVCDSYRKDIKGSAPLAIGLAVVAAHLVGIQFTGSSINPARSFGPAVIMNSWENHWIYWVGPLAGAAVAAVFYKLLFKVHKEESYDL</sequence>
<feature type="transmembrane region" description="Helical" evidence="11">
    <location>
        <begin position="238"/>
        <end position="259"/>
    </location>
</feature>
<keyword evidence="4 10" id="KW-0813">Transport</keyword>
<evidence type="ECO:0000256" key="4">
    <source>
        <dbReference type="ARBA" id="ARBA00022448"/>
    </source>
</evidence>
<dbReference type="NCBIfam" id="TIGR00861">
    <property type="entry name" value="MIP"/>
    <property type="match status" value="1"/>
</dbReference>
<name>A0A9P0GI49_9CUCU</name>
<dbReference type="PANTHER" id="PTHR19139:SF291">
    <property type="entry name" value="AQUAPORIN"/>
    <property type="match status" value="1"/>
</dbReference>
<dbReference type="InterPro" id="IPR022357">
    <property type="entry name" value="MIP_CS"/>
</dbReference>
<keyword evidence="5 10" id="KW-0812">Transmembrane</keyword>
<evidence type="ECO:0008006" key="14">
    <source>
        <dbReference type="Google" id="ProtNLM"/>
    </source>
</evidence>
<dbReference type="AlphaFoldDB" id="A0A9P0GI49"/>
<protein>
    <recommendedName>
        <fullName evidence="14">Aquaporin</fullName>
    </recommendedName>
</protein>
<organism evidence="12 13">
    <name type="scientific">Psylliodes chrysocephalus</name>
    <dbReference type="NCBI Taxonomy" id="3402493"/>
    <lineage>
        <taxon>Eukaryota</taxon>
        <taxon>Metazoa</taxon>
        <taxon>Ecdysozoa</taxon>
        <taxon>Arthropoda</taxon>
        <taxon>Hexapoda</taxon>
        <taxon>Insecta</taxon>
        <taxon>Pterygota</taxon>
        <taxon>Neoptera</taxon>
        <taxon>Endopterygota</taxon>
        <taxon>Coleoptera</taxon>
        <taxon>Polyphaga</taxon>
        <taxon>Cucujiformia</taxon>
        <taxon>Chrysomeloidea</taxon>
        <taxon>Chrysomelidae</taxon>
        <taxon>Galerucinae</taxon>
        <taxon>Alticini</taxon>
        <taxon>Psylliodes</taxon>
    </lineage>
</organism>
<proteinExistence type="inferred from homology"/>
<comment type="function">
    <text evidence="9">Forms a water-specific channel.</text>
</comment>
<dbReference type="Proteomes" id="UP001153636">
    <property type="component" value="Chromosome 6"/>
</dbReference>
<keyword evidence="6" id="KW-0677">Repeat</keyword>
<dbReference type="PANTHER" id="PTHR19139">
    <property type="entry name" value="AQUAPORIN TRANSPORTER"/>
    <property type="match status" value="1"/>
</dbReference>
<reference evidence="12" key="1">
    <citation type="submission" date="2022-01" db="EMBL/GenBank/DDBJ databases">
        <authorList>
            <person name="King R."/>
        </authorList>
    </citation>
    <scope>NUCLEOTIDE SEQUENCE</scope>
</reference>
<dbReference type="FunFam" id="1.20.1080.10:FF:000009">
    <property type="entry name" value="aquaporin-4 isoform X1"/>
    <property type="match status" value="1"/>
</dbReference>
<dbReference type="SUPFAM" id="SSF81338">
    <property type="entry name" value="Aquaporin-like"/>
    <property type="match status" value="1"/>
</dbReference>
<accession>A0A9P0GI49</accession>
<dbReference type="InterPro" id="IPR000425">
    <property type="entry name" value="MIP"/>
</dbReference>
<dbReference type="GO" id="GO:0015250">
    <property type="term" value="F:water channel activity"/>
    <property type="evidence" value="ECO:0007669"/>
    <property type="project" value="UniProtKB-ARBA"/>
</dbReference>
<gene>
    <name evidence="12" type="ORF">PSYICH_LOCUS12851</name>
</gene>
<feature type="transmembrane region" description="Helical" evidence="11">
    <location>
        <begin position="121"/>
        <end position="143"/>
    </location>
</feature>
<dbReference type="GO" id="GO:0048878">
    <property type="term" value="P:chemical homeostasis"/>
    <property type="evidence" value="ECO:0007669"/>
    <property type="project" value="UniProtKB-ARBA"/>
</dbReference>
<evidence type="ECO:0000256" key="8">
    <source>
        <dbReference type="ARBA" id="ARBA00023136"/>
    </source>
</evidence>
<comment type="subunit">
    <text evidence="3">Homotetramer.</text>
</comment>
<comment type="similarity">
    <text evidence="2 10">Belongs to the MIP/aquaporin (TC 1.A.8) family.</text>
</comment>
<evidence type="ECO:0000256" key="6">
    <source>
        <dbReference type="ARBA" id="ARBA00022737"/>
    </source>
</evidence>
<evidence type="ECO:0000256" key="5">
    <source>
        <dbReference type="ARBA" id="ARBA00022692"/>
    </source>
</evidence>
<keyword evidence="8 11" id="KW-0472">Membrane</keyword>
<dbReference type="Pfam" id="PF00230">
    <property type="entry name" value="MIP"/>
    <property type="match status" value="1"/>
</dbReference>
<evidence type="ECO:0000256" key="10">
    <source>
        <dbReference type="RuleBase" id="RU000477"/>
    </source>
</evidence>